<comment type="similarity">
    <text evidence="1 5">Belongs to the TCP-1 chaperonin family.</text>
</comment>
<name>A0A210R0I1_MIZYE</name>
<dbReference type="Pfam" id="PF00118">
    <property type="entry name" value="Cpn60_TCP1"/>
    <property type="match status" value="1"/>
</dbReference>
<comment type="caution">
    <text evidence="6">The sequence shown here is derived from an EMBL/GenBank/DDBJ whole genome shotgun (WGS) entry which is preliminary data.</text>
</comment>
<keyword evidence="4 5" id="KW-0143">Chaperone</keyword>
<dbReference type="EMBL" id="NEDP02000981">
    <property type="protein sequence ID" value="OWF54536.1"/>
    <property type="molecule type" value="Genomic_DNA"/>
</dbReference>
<dbReference type="PRINTS" id="PR00304">
    <property type="entry name" value="TCOMPLEXTCP1"/>
</dbReference>
<keyword evidence="3 5" id="KW-0067">ATP-binding</keyword>
<dbReference type="PANTHER" id="PTHR14667">
    <property type="entry name" value="BARDET-BIEDL SYNDROME 10 PROTEIN"/>
    <property type="match status" value="1"/>
</dbReference>
<dbReference type="InterPro" id="IPR027413">
    <property type="entry name" value="GROEL-like_equatorial_sf"/>
</dbReference>
<dbReference type="OrthoDB" id="9393833at2759"/>
<evidence type="ECO:0000256" key="3">
    <source>
        <dbReference type="ARBA" id="ARBA00022840"/>
    </source>
</evidence>
<evidence type="ECO:0000256" key="1">
    <source>
        <dbReference type="ARBA" id="ARBA00008020"/>
    </source>
</evidence>
<sequence length="611" mass="68357">MDKAGNSTVLDFNTVKVICNTLENVVKRSFGPLGLQTLLCTDTGHLVVTNDGLTILESLHLSHPIAKLIVQSLSKTVHFTGDGSKTFILWLAKCVSDMEEEISLNSAQRMATSGLCCSGESKCRLQISRGLKTILPELLKGIVEYVWDRSAVCRCRKRKNQVISCSRRIIHTVFRPHFPQNVSNTFTDLLCKIVQFENNSDIKTFLQFFIDNIETLCIKVPNQPYTSSTLIESFVIQREFTVYCPQTLKGNVKFVLLRCLIGQLNTEKENNEKIRLTSSQVIGQFLQNQKKLVKDFICVCKQHEVTLVLSTEKVPDFIQAIFQASAISLVHFVLDEEAEFLETSLKIQPITNLFDCIEEQNIGLSKQCNALTIASRRCVHLNLPELPHMLLVCGLSDGLCKQVLLASIKALKTLLHYHQTEDLISIVTQGETTSQTGLTKVNHLCAADATEEKWEHSSDNKEKVETATTGCVSLCVCRNCVPGNGGFEFMAAKYCQERAKEMRTADVGLSTLLQIISKTLLIVPQTLHENSCGSQRDMVNFIAKQKSVFEKLDQMEKCGLKKDILTPVFDHNAEESLEPLSSKVHMFSTVIELLQQIVRVDSVVGVKSIHI</sequence>
<protein>
    <submittedName>
        <fullName evidence="6">Bardet-Biedl syndrome 10 protein-like</fullName>
    </submittedName>
</protein>
<dbReference type="GO" id="GO:0005524">
    <property type="term" value="F:ATP binding"/>
    <property type="evidence" value="ECO:0007669"/>
    <property type="project" value="UniProtKB-KW"/>
</dbReference>
<evidence type="ECO:0000256" key="5">
    <source>
        <dbReference type="RuleBase" id="RU004187"/>
    </source>
</evidence>
<dbReference type="STRING" id="6573.A0A210R0I1"/>
<proteinExistence type="inferred from homology"/>
<dbReference type="SUPFAM" id="SSF48592">
    <property type="entry name" value="GroEL equatorial domain-like"/>
    <property type="match status" value="1"/>
</dbReference>
<dbReference type="AlphaFoldDB" id="A0A210R0I1"/>
<dbReference type="PANTHER" id="PTHR14667:SF2">
    <property type="entry name" value="BARDET-BIEDL SYNDROME 10 PROTEIN"/>
    <property type="match status" value="1"/>
</dbReference>
<dbReference type="InterPro" id="IPR042619">
    <property type="entry name" value="BBS10"/>
</dbReference>
<dbReference type="GO" id="GO:0140662">
    <property type="term" value="F:ATP-dependent protein folding chaperone"/>
    <property type="evidence" value="ECO:0007669"/>
    <property type="project" value="InterPro"/>
</dbReference>
<dbReference type="GO" id="GO:0051131">
    <property type="term" value="P:chaperone-mediated protein complex assembly"/>
    <property type="evidence" value="ECO:0007669"/>
    <property type="project" value="InterPro"/>
</dbReference>
<dbReference type="SUPFAM" id="SSF52029">
    <property type="entry name" value="GroEL apical domain-like"/>
    <property type="match status" value="1"/>
</dbReference>
<dbReference type="InterPro" id="IPR002423">
    <property type="entry name" value="Cpn60/GroEL/TCP-1"/>
</dbReference>
<keyword evidence="7" id="KW-1185">Reference proteome</keyword>
<evidence type="ECO:0000256" key="4">
    <source>
        <dbReference type="ARBA" id="ARBA00023186"/>
    </source>
</evidence>
<evidence type="ECO:0000313" key="6">
    <source>
        <dbReference type="EMBL" id="OWF54536.1"/>
    </source>
</evidence>
<evidence type="ECO:0000256" key="2">
    <source>
        <dbReference type="ARBA" id="ARBA00022741"/>
    </source>
</evidence>
<dbReference type="Gene3D" id="1.10.560.10">
    <property type="entry name" value="GroEL-like equatorial domain"/>
    <property type="match status" value="2"/>
</dbReference>
<organism evidence="6 7">
    <name type="scientific">Mizuhopecten yessoensis</name>
    <name type="common">Japanese scallop</name>
    <name type="synonym">Patinopecten yessoensis</name>
    <dbReference type="NCBI Taxonomy" id="6573"/>
    <lineage>
        <taxon>Eukaryota</taxon>
        <taxon>Metazoa</taxon>
        <taxon>Spiralia</taxon>
        <taxon>Lophotrochozoa</taxon>
        <taxon>Mollusca</taxon>
        <taxon>Bivalvia</taxon>
        <taxon>Autobranchia</taxon>
        <taxon>Pteriomorphia</taxon>
        <taxon>Pectinida</taxon>
        <taxon>Pectinoidea</taxon>
        <taxon>Pectinidae</taxon>
        <taxon>Mizuhopecten</taxon>
    </lineage>
</organism>
<evidence type="ECO:0000313" key="7">
    <source>
        <dbReference type="Proteomes" id="UP000242188"/>
    </source>
</evidence>
<dbReference type="InterPro" id="IPR017998">
    <property type="entry name" value="Chaperone_TCP-1"/>
</dbReference>
<dbReference type="Gene3D" id="3.50.7.10">
    <property type="entry name" value="GroEL"/>
    <property type="match status" value="1"/>
</dbReference>
<accession>A0A210R0I1</accession>
<dbReference type="Proteomes" id="UP000242188">
    <property type="component" value="Unassembled WGS sequence"/>
</dbReference>
<reference evidence="6 7" key="1">
    <citation type="journal article" date="2017" name="Nat. Ecol. Evol.">
        <title>Scallop genome provides insights into evolution of bilaterian karyotype and development.</title>
        <authorList>
            <person name="Wang S."/>
            <person name="Zhang J."/>
            <person name="Jiao W."/>
            <person name="Li J."/>
            <person name="Xun X."/>
            <person name="Sun Y."/>
            <person name="Guo X."/>
            <person name="Huan P."/>
            <person name="Dong B."/>
            <person name="Zhang L."/>
            <person name="Hu X."/>
            <person name="Sun X."/>
            <person name="Wang J."/>
            <person name="Zhao C."/>
            <person name="Wang Y."/>
            <person name="Wang D."/>
            <person name="Huang X."/>
            <person name="Wang R."/>
            <person name="Lv J."/>
            <person name="Li Y."/>
            <person name="Zhang Z."/>
            <person name="Liu B."/>
            <person name="Lu W."/>
            <person name="Hui Y."/>
            <person name="Liang J."/>
            <person name="Zhou Z."/>
            <person name="Hou R."/>
            <person name="Li X."/>
            <person name="Liu Y."/>
            <person name="Li H."/>
            <person name="Ning X."/>
            <person name="Lin Y."/>
            <person name="Zhao L."/>
            <person name="Xing Q."/>
            <person name="Dou J."/>
            <person name="Li Y."/>
            <person name="Mao J."/>
            <person name="Guo H."/>
            <person name="Dou H."/>
            <person name="Li T."/>
            <person name="Mu C."/>
            <person name="Jiang W."/>
            <person name="Fu Q."/>
            <person name="Fu X."/>
            <person name="Miao Y."/>
            <person name="Liu J."/>
            <person name="Yu Q."/>
            <person name="Li R."/>
            <person name="Liao H."/>
            <person name="Li X."/>
            <person name="Kong Y."/>
            <person name="Jiang Z."/>
            <person name="Chourrout D."/>
            <person name="Li R."/>
            <person name="Bao Z."/>
        </authorList>
    </citation>
    <scope>NUCLEOTIDE SEQUENCE [LARGE SCALE GENOMIC DNA]</scope>
    <source>
        <strain evidence="6 7">PY_sf001</strain>
    </source>
</reference>
<dbReference type="InterPro" id="IPR027409">
    <property type="entry name" value="GroEL-like_apical_dom_sf"/>
</dbReference>
<keyword evidence="2 5" id="KW-0547">Nucleotide-binding</keyword>
<gene>
    <name evidence="6" type="ORF">KP79_PYT13414</name>
</gene>